<evidence type="ECO:0000313" key="2">
    <source>
        <dbReference type="EMBL" id="CAI9733979.1"/>
    </source>
</evidence>
<keyword evidence="3" id="KW-1185">Reference proteome</keyword>
<dbReference type="AlphaFoldDB" id="A0AA36BH53"/>
<evidence type="ECO:0000256" key="1">
    <source>
        <dbReference type="SAM" id="MobiDB-lite"/>
    </source>
</evidence>
<gene>
    <name evidence="2" type="ORF">OCTVUL_1B022319</name>
</gene>
<feature type="region of interest" description="Disordered" evidence="1">
    <location>
        <begin position="66"/>
        <end position="85"/>
    </location>
</feature>
<dbReference type="Proteomes" id="UP001162480">
    <property type="component" value="Chromosome 15"/>
</dbReference>
<reference evidence="2" key="1">
    <citation type="submission" date="2023-08" db="EMBL/GenBank/DDBJ databases">
        <authorList>
            <person name="Alioto T."/>
            <person name="Alioto T."/>
            <person name="Gomez Garrido J."/>
        </authorList>
    </citation>
    <scope>NUCLEOTIDE SEQUENCE</scope>
</reference>
<dbReference type="EMBL" id="OX597828">
    <property type="protein sequence ID" value="CAI9733979.1"/>
    <property type="molecule type" value="Genomic_DNA"/>
</dbReference>
<name>A0AA36BH53_OCTVU</name>
<evidence type="ECO:0000313" key="3">
    <source>
        <dbReference type="Proteomes" id="UP001162480"/>
    </source>
</evidence>
<protein>
    <submittedName>
        <fullName evidence="2">Uncharacterized protein</fullName>
    </submittedName>
</protein>
<organism evidence="2 3">
    <name type="scientific">Octopus vulgaris</name>
    <name type="common">Common octopus</name>
    <dbReference type="NCBI Taxonomy" id="6645"/>
    <lineage>
        <taxon>Eukaryota</taxon>
        <taxon>Metazoa</taxon>
        <taxon>Spiralia</taxon>
        <taxon>Lophotrochozoa</taxon>
        <taxon>Mollusca</taxon>
        <taxon>Cephalopoda</taxon>
        <taxon>Coleoidea</taxon>
        <taxon>Octopodiformes</taxon>
        <taxon>Octopoda</taxon>
        <taxon>Incirrata</taxon>
        <taxon>Octopodidae</taxon>
        <taxon>Octopus</taxon>
    </lineage>
</organism>
<sequence>MLELKCAITTDVSFANSESDVVVATAGVAGGADISGRGSGGSAVAGVAAISGRKVVSAVSCAAVDDANNNYNDNGNGDGGEDNSA</sequence>
<feature type="compositionally biased region" description="Low complexity" evidence="1">
    <location>
        <begin position="66"/>
        <end position="75"/>
    </location>
</feature>
<proteinExistence type="predicted"/>
<accession>A0AA36BH53</accession>